<reference evidence="2" key="3">
    <citation type="submission" date="2025-08" db="UniProtKB">
        <authorList>
            <consortium name="Ensembl"/>
        </authorList>
    </citation>
    <scope>IDENTIFICATION</scope>
</reference>
<reference evidence="2" key="2">
    <citation type="journal article" date="2008" name="Genome Biol.">
        <title>Improved genome assembly and evidence-based global gene model set for the chordate Ciona intestinalis: new insight into intron and operon populations.</title>
        <authorList>
            <person name="Satou Y."/>
            <person name="Mineta K."/>
            <person name="Ogasawara M."/>
            <person name="Sasakura Y."/>
            <person name="Shoguchi E."/>
            <person name="Ueno K."/>
            <person name="Yamada L."/>
            <person name="Matsumoto J."/>
            <person name="Wasserscheid J."/>
            <person name="Dewar K."/>
            <person name="Wiley G.B."/>
            <person name="Macmil S.L."/>
            <person name="Roe B.A."/>
            <person name="Zeller R.W."/>
            <person name="Hastings K.E."/>
            <person name="Lemaire P."/>
            <person name="Lindquist E."/>
            <person name="Endo T."/>
            <person name="Hotta K."/>
            <person name="Inaba K."/>
        </authorList>
    </citation>
    <scope>NUCLEOTIDE SEQUENCE [LARGE SCALE GENOMIC DNA]</scope>
    <source>
        <strain evidence="2">wild type</strain>
    </source>
</reference>
<proteinExistence type="predicted"/>
<dbReference type="AlphaFoldDB" id="F7BFZ7"/>
<feature type="compositionally biased region" description="Basic and acidic residues" evidence="1">
    <location>
        <begin position="53"/>
        <end position="64"/>
    </location>
</feature>
<feature type="compositionally biased region" description="Polar residues" evidence="1">
    <location>
        <begin position="103"/>
        <end position="132"/>
    </location>
</feature>
<sequence length="207" mass="23317">MEQYTKECNGNKKPLPPPELQPSNYRKPLSSSTLPKPSPGTKTRENMGQVLGEFRKVSDSDSPKRPSAHRKGRSKDPFHYQSYYVARRPPSAADFVCTDDAMSDTNSATSSLTSSYDMGSTCSSRYNDVTQRQNDDVRGEVPARNMVKGPPPRVAPKPKIERFLSSDSNPSVIVTPVAERFFGCTKWHRPSKRAEPKCDHEWRFGKY</sequence>
<dbReference type="HOGENOM" id="CLU_1325978_0_0_1"/>
<dbReference type="InParanoid" id="F7BFZ7"/>
<dbReference type="GeneTree" id="ENSGT00390000004507"/>
<reference evidence="3" key="1">
    <citation type="journal article" date="2002" name="Science">
        <title>The draft genome of Ciona intestinalis: insights into chordate and vertebrate origins.</title>
        <authorList>
            <person name="Dehal P."/>
            <person name="Satou Y."/>
            <person name="Campbell R.K."/>
            <person name="Chapman J."/>
            <person name="Degnan B."/>
            <person name="De Tomaso A."/>
            <person name="Davidson B."/>
            <person name="Di Gregorio A."/>
            <person name="Gelpke M."/>
            <person name="Goodstein D.M."/>
            <person name="Harafuji N."/>
            <person name="Hastings K.E."/>
            <person name="Ho I."/>
            <person name="Hotta K."/>
            <person name="Huang W."/>
            <person name="Kawashima T."/>
            <person name="Lemaire P."/>
            <person name="Martinez D."/>
            <person name="Meinertzhagen I.A."/>
            <person name="Necula S."/>
            <person name="Nonaka M."/>
            <person name="Putnam N."/>
            <person name="Rash S."/>
            <person name="Saiga H."/>
            <person name="Satake M."/>
            <person name="Terry A."/>
            <person name="Yamada L."/>
            <person name="Wang H.G."/>
            <person name="Awazu S."/>
            <person name="Azumi K."/>
            <person name="Boore J."/>
            <person name="Branno M."/>
            <person name="Chin-Bow S."/>
            <person name="DeSantis R."/>
            <person name="Doyle S."/>
            <person name="Francino P."/>
            <person name="Keys D.N."/>
            <person name="Haga S."/>
            <person name="Hayashi H."/>
            <person name="Hino K."/>
            <person name="Imai K.S."/>
            <person name="Inaba K."/>
            <person name="Kano S."/>
            <person name="Kobayashi K."/>
            <person name="Kobayashi M."/>
            <person name="Lee B.I."/>
            <person name="Makabe K.W."/>
            <person name="Manohar C."/>
            <person name="Matassi G."/>
            <person name="Medina M."/>
            <person name="Mochizuki Y."/>
            <person name="Mount S."/>
            <person name="Morishita T."/>
            <person name="Miura S."/>
            <person name="Nakayama A."/>
            <person name="Nishizaka S."/>
            <person name="Nomoto H."/>
            <person name="Ohta F."/>
            <person name="Oishi K."/>
            <person name="Rigoutsos I."/>
            <person name="Sano M."/>
            <person name="Sasaki A."/>
            <person name="Sasakura Y."/>
            <person name="Shoguchi E."/>
            <person name="Shin-i T."/>
            <person name="Spagnuolo A."/>
            <person name="Stainier D."/>
            <person name="Suzuki M.M."/>
            <person name="Tassy O."/>
            <person name="Takatori N."/>
            <person name="Tokuoka M."/>
            <person name="Yagi K."/>
            <person name="Yoshizaki F."/>
            <person name="Wada S."/>
            <person name="Zhang C."/>
            <person name="Hyatt P.D."/>
            <person name="Larimer F."/>
            <person name="Detter C."/>
            <person name="Doggett N."/>
            <person name="Glavina T."/>
            <person name="Hawkins T."/>
            <person name="Richardson P."/>
            <person name="Lucas S."/>
            <person name="Kohara Y."/>
            <person name="Levine M."/>
            <person name="Satoh N."/>
            <person name="Rokhsar D.S."/>
        </authorList>
    </citation>
    <scope>NUCLEOTIDE SEQUENCE [LARGE SCALE GENOMIC DNA]</scope>
</reference>
<feature type="compositionally biased region" description="Low complexity" evidence="1">
    <location>
        <begin position="27"/>
        <end position="41"/>
    </location>
</feature>
<organism evidence="2 3">
    <name type="scientific">Ciona intestinalis</name>
    <name type="common">Transparent sea squirt</name>
    <name type="synonym">Ascidia intestinalis</name>
    <dbReference type="NCBI Taxonomy" id="7719"/>
    <lineage>
        <taxon>Eukaryota</taxon>
        <taxon>Metazoa</taxon>
        <taxon>Chordata</taxon>
        <taxon>Tunicata</taxon>
        <taxon>Ascidiacea</taxon>
        <taxon>Phlebobranchia</taxon>
        <taxon>Cionidae</taxon>
        <taxon>Ciona</taxon>
    </lineage>
</organism>
<reference evidence="2" key="4">
    <citation type="submission" date="2025-09" db="UniProtKB">
        <authorList>
            <consortium name="Ensembl"/>
        </authorList>
    </citation>
    <scope>IDENTIFICATION</scope>
</reference>
<name>F7BFZ7_CIOIN</name>
<feature type="region of interest" description="Disordered" evidence="1">
    <location>
        <begin position="103"/>
        <end position="164"/>
    </location>
</feature>
<protein>
    <submittedName>
        <fullName evidence="2">Uncharacterized protein</fullName>
    </submittedName>
</protein>
<feature type="region of interest" description="Disordered" evidence="1">
    <location>
        <begin position="1"/>
        <end position="81"/>
    </location>
</feature>
<dbReference type="EMBL" id="EAAA01002270">
    <property type="status" value="NOT_ANNOTATED_CDS"/>
    <property type="molecule type" value="Genomic_DNA"/>
</dbReference>
<dbReference type="Proteomes" id="UP000008144">
    <property type="component" value="Chromosome 6"/>
</dbReference>
<dbReference type="Ensembl" id="ENSCINT00000026935.2">
    <property type="protein sequence ID" value="ENSCINP00000026689.2"/>
    <property type="gene ID" value="ENSCING00000014860.2"/>
</dbReference>
<accession>F7BFZ7</accession>
<evidence type="ECO:0000256" key="1">
    <source>
        <dbReference type="SAM" id="MobiDB-lite"/>
    </source>
</evidence>
<keyword evidence="3" id="KW-1185">Reference proteome</keyword>
<evidence type="ECO:0000313" key="3">
    <source>
        <dbReference type="Proteomes" id="UP000008144"/>
    </source>
</evidence>
<evidence type="ECO:0000313" key="2">
    <source>
        <dbReference type="Ensembl" id="ENSCINP00000026689.2"/>
    </source>
</evidence>